<reference evidence="2 3" key="1">
    <citation type="journal article" date="2011" name="Proc. Natl. Acad. Sci. U.S.A.">
        <title>Genome and transcriptome analyses of the mountain pine beetle-fungal symbiont Grosmannia clavigera, a lodgepole pine pathogen.</title>
        <authorList>
            <person name="DiGuistini S."/>
            <person name="Wang Y."/>
            <person name="Liao N.Y."/>
            <person name="Taylor G."/>
            <person name="Tanguay P."/>
            <person name="Feau N."/>
            <person name="Henrissat B."/>
            <person name="Chan S.K."/>
            <person name="Hesse-Orce U."/>
            <person name="Alamouti S.M."/>
            <person name="Tsui C.K.M."/>
            <person name="Docking R.T."/>
            <person name="Levasseur A."/>
            <person name="Haridas S."/>
            <person name="Robertson G."/>
            <person name="Birol I."/>
            <person name="Holt R.A."/>
            <person name="Marra M.A."/>
            <person name="Hamelin R.C."/>
            <person name="Hirst M."/>
            <person name="Jones S.J.M."/>
            <person name="Bohlmann J."/>
            <person name="Breuil C."/>
        </authorList>
    </citation>
    <scope>NUCLEOTIDE SEQUENCE [LARGE SCALE GENOMIC DNA]</scope>
    <source>
        <strain evidence="3">kw1407 / UAMH 11150</strain>
    </source>
</reference>
<dbReference type="SUPFAM" id="SSF82153">
    <property type="entry name" value="FAS1 domain"/>
    <property type="match status" value="1"/>
</dbReference>
<dbReference type="eggNOG" id="KOG1437">
    <property type="taxonomic scope" value="Eukaryota"/>
</dbReference>
<evidence type="ECO:0000313" key="2">
    <source>
        <dbReference type="EMBL" id="EFX00256.1"/>
    </source>
</evidence>
<dbReference type="PROSITE" id="PS50213">
    <property type="entry name" value="FAS1"/>
    <property type="match status" value="1"/>
</dbReference>
<dbReference type="RefSeq" id="XP_014169738.1">
    <property type="nucleotide sequence ID" value="XM_014314263.1"/>
</dbReference>
<dbReference type="AlphaFoldDB" id="F0XNK3"/>
<dbReference type="Gene3D" id="2.30.180.10">
    <property type="entry name" value="FAS1 domain"/>
    <property type="match status" value="2"/>
</dbReference>
<dbReference type="Pfam" id="PF02469">
    <property type="entry name" value="Fasciclin"/>
    <property type="match status" value="1"/>
</dbReference>
<name>F0XNK3_GROCL</name>
<dbReference type="InterPro" id="IPR050904">
    <property type="entry name" value="Adhesion/Biosynth-related"/>
</dbReference>
<dbReference type="InterPro" id="IPR036378">
    <property type="entry name" value="FAS1_dom_sf"/>
</dbReference>
<dbReference type="GO" id="GO:0016236">
    <property type="term" value="P:macroautophagy"/>
    <property type="evidence" value="ECO:0007669"/>
    <property type="project" value="TreeGrafter"/>
</dbReference>
<dbReference type="STRING" id="655863.F0XNK3"/>
<accession>F0XNK3</accession>
<keyword evidence="3" id="KW-1185">Reference proteome</keyword>
<dbReference type="EMBL" id="GL629801">
    <property type="protein sequence ID" value="EFX00256.1"/>
    <property type="molecule type" value="Genomic_DNA"/>
</dbReference>
<dbReference type="InterPro" id="IPR000782">
    <property type="entry name" value="FAS1_domain"/>
</dbReference>
<organism evidence="3">
    <name type="scientific">Grosmannia clavigera (strain kw1407 / UAMH 11150)</name>
    <name type="common">Blue stain fungus</name>
    <name type="synonym">Graphiocladiella clavigera</name>
    <dbReference type="NCBI Taxonomy" id="655863"/>
    <lineage>
        <taxon>Eukaryota</taxon>
        <taxon>Fungi</taxon>
        <taxon>Dikarya</taxon>
        <taxon>Ascomycota</taxon>
        <taxon>Pezizomycotina</taxon>
        <taxon>Sordariomycetes</taxon>
        <taxon>Sordariomycetidae</taxon>
        <taxon>Ophiostomatales</taxon>
        <taxon>Ophiostomataceae</taxon>
        <taxon>Leptographium</taxon>
    </lineage>
</organism>
<dbReference type="GeneID" id="25980782"/>
<dbReference type="SMART" id="SM00554">
    <property type="entry name" value="FAS1"/>
    <property type="match status" value="1"/>
</dbReference>
<dbReference type="Proteomes" id="UP000007796">
    <property type="component" value="Unassembled WGS sequence"/>
</dbReference>
<dbReference type="HOGENOM" id="CLU_067857_0_0_1"/>
<dbReference type="PANTHER" id="PTHR10900:SF77">
    <property type="entry name" value="FI19380P1"/>
    <property type="match status" value="1"/>
</dbReference>
<dbReference type="GO" id="GO:0000329">
    <property type="term" value="C:fungal-type vacuole membrane"/>
    <property type="evidence" value="ECO:0007669"/>
    <property type="project" value="TreeGrafter"/>
</dbReference>
<proteinExistence type="predicted"/>
<gene>
    <name evidence="2" type="ORF">CMQ_7258</name>
</gene>
<evidence type="ECO:0000259" key="1">
    <source>
        <dbReference type="PROSITE" id="PS50213"/>
    </source>
</evidence>
<evidence type="ECO:0000313" key="3">
    <source>
        <dbReference type="Proteomes" id="UP000007796"/>
    </source>
</evidence>
<protein>
    <submittedName>
        <fullName evidence="2">Beta-ig-h3 fasciclin</fullName>
    </submittedName>
</protein>
<dbReference type="InParanoid" id="F0XNK3"/>
<sequence length="373" mass="39537">MRYQPFFSAVLVSGLTSATTTSLPSLYDALVAAGASNFAARIQASPNASELYSSGAIKTVFAPSDQAIGSSSLARRADVSEGTLVYQSCLVETYLQQKTLGAQGGEVLAMGYKSSGLVDTSQKIVADTRPVNTTVSKRQVLGVRGPYRRSANATSLLRIESGLGTVSNVIRGDIAFDGGLIQVTDRYDSIVENKEFKKEYNAEEAHSHCFSYFTLPESLSSTAAQTGQTTFNSLSNKTNITRSLEQTQSITVFLPSNEAFALAGNRTTSTSTLISNHAVSGFVGYLPDLTDGLVLTTKTGDTLTISIRNGIWYINNGAITQANLVLQNGVAHVVDQVLVPTPAKAVTSFGHPSVNLGLSALLCVPLILLSLLF</sequence>
<dbReference type="PANTHER" id="PTHR10900">
    <property type="entry name" value="PERIOSTIN-RELATED"/>
    <property type="match status" value="1"/>
</dbReference>
<feature type="domain" description="FAS1" evidence="1">
    <location>
        <begin position="215"/>
        <end position="338"/>
    </location>
</feature>
<dbReference type="OrthoDB" id="286301at2759"/>